<dbReference type="KEGG" id="cic:CICLE_v10023872mg"/>
<dbReference type="eggNOG" id="ENOG502QQ77">
    <property type="taxonomic scope" value="Eukaryota"/>
</dbReference>
<evidence type="ECO:0000313" key="2">
    <source>
        <dbReference type="Proteomes" id="UP000030687"/>
    </source>
</evidence>
<dbReference type="GO" id="GO:0007096">
    <property type="term" value="P:regulation of exit from mitosis"/>
    <property type="evidence" value="ECO:0007669"/>
    <property type="project" value="InterPro"/>
</dbReference>
<dbReference type="AlphaFoldDB" id="V4TAJ3"/>
<dbReference type="GO" id="GO:0005634">
    <property type="term" value="C:nucleus"/>
    <property type="evidence" value="ECO:0007669"/>
    <property type="project" value="InterPro"/>
</dbReference>
<dbReference type="EMBL" id="KI536661">
    <property type="protein sequence ID" value="ESR57328.1"/>
    <property type="molecule type" value="Genomic_DNA"/>
</dbReference>
<proteinExistence type="predicted"/>
<dbReference type="Gene3D" id="3.30.900.20">
    <property type="match status" value="1"/>
</dbReference>
<dbReference type="PANTHER" id="PTHR15681">
    <property type="entry name" value="MAD2L1-BINDING PROTEIN"/>
    <property type="match status" value="1"/>
</dbReference>
<accession>V4TAJ3</accession>
<protein>
    <submittedName>
        <fullName evidence="1">Uncharacterized protein</fullName>
    </submittedName>
</protein>
<dbReference type="Gramene" id="ESR57328">
    <property type="protein sequence ID" value="ESR57328"/>
    <property type="gene ID" value="CICLE_v10023872mg"/>
</dbReference>
<organism evidence="1 2">
    <name type="scientific">Citrus clementina</name>
    <name type="common">Clementine</name>
    <name type="synonym">Citrus deliciosa x Citrus sinensis</name>
    <dbReference type="NCBI Taxonomy" id="85681"/>
    <lineage>
        <taxon>Eukaryota</taxon>
        <taxon>Viridiplantae</taxon>
        <taxon>Streptophyta</taxon>
        <taxon>Embryophyta</taxon>
        <taxon>Tracheophyta</taxon>
        <taxon>Spermatophyta</taxon>
        <taxon>Magnoliopsida</taxon>
        <taxon>eudicotyledons</taxon>
        <taxon>Gunneridae</taxon>
        <taxon>Pentapetalae</taxon>
        <taxon>rosids</taxon>
        <taxon>malvids</taxon>
        <taxon>Sapindales</taxon>
        <taxon>Rutaceae</taxon>
        <taxon>Aurantioideae</taxon>
        <taxon>Citrus</taxon>
    </lineage>
</organism>
<dbReference type="STRING" id="85681.V4TAJ3"/>
<keyword evidence="2" id="KW-1185">Reference proteome</keyword>
<dbReference type="Proteomes" id="UP000030687">
    <property type="component" value="Unassembled WGS sequence"/>
</dbReference>
<dbReference type="InterPro" id="IPR009511">
    <property type="entry name" value="MAD1/Cdc20-bound-Mad2-bd"/>
</dbReference>
<reference evidence="1 2" key="1">
    <citation type="submission" date="2013-10" db="EMBL/GenBank/DDBJ databases">
        <authorList>
            <consortium name="International Citrus Genome Consortium"/>
            <person name="Jenkins J."/>
            <person name="Schmutz J."/>
            <person name="Prochnik S."/>
            <person name="Rokhsar D."/>
            <person name="Gmitter F."/>
            <person name="Ollitrault P."/>
            <person name="Machado M."/>
            <person name="Talon M."/>
            <person name="Wincker P."/>
            <person name="Jaillon O."/>
            <person name="Morgante M."/>
        </authorList>
    </citation>
    <scope>NUCLEOTIDE SEQUENCE</scope>
    <source>
        <strain evidence="2">cv. Clemenules</strain>
    </source>
</reference>
<dbReference type="InterPro" id="IPR053729">
    <property type="entry name" value="MAD2L1BP_domain_sf"/>
</dbReference>
<sequence>MEGQGSSEMQFTEIETNAGSLDSSVIFHVINDVAGFVLYMHQQIPSILQDISLEFDALQTEFKELDMDLRPTSRRMNLSRKREIKQGIRRLEKLMNTISSLQTALRLLISEIPNIQEVIFVLGASPLRPQHIYQLYFSHGKSVSRGEPDFTKGKAAEGLSRKAIRTLISKGAGSDSYPGPTKLFLLVKASSSLSMPLHFLPKRDFRYSKKIVPFRLRFKCKMQDKAMDDYASQACSPNLRDYTSDDLICFTCKRFIALSKIAVSKMYEQINNNHCEGSDGGMGSVMGLNFE</sequence>
<dbReference type="OMA" id="VLFMHQQ"/>
<gene>
    <name evidence="1" type="ORF">CICLE_v10023872mg</name>
</gene>
<dbReference type="InParanoid" id="V4TAJ3"/>
<dbReference type="PANTHER" id="PTHR15681:SF1">
    <property type="entry name" value="MAD2L1-BINDING PROTEIN"/>
    <property type="match status" value="1"/>
</dbReference>
<name>V4TAJ3_CITCL</name>
<evidence type="ECO:0000313" key="1">
    <source>
        <dbReference type="EMBL" id="ESR57328.1"/>
    </source>
</evidence>